<feature type="compositionally biased region" description="Low complexity" evidence="1">
    <location>
        <begin position="500"/>
        <end position="514"/>
    </location>
</feature>
<evidence type="ECO:0000313" key="4">
    <source>
        <dbReference type="Proteomes" id="UP000267821"/>
    </source>
</evidence>
<dbReference type="InterPro" id="IPR003615">
    <property type="entry name" value="HNH_nuc"/>
</dbReference>
<feature type="compositionally biased region" description="Polar residues" evidence="1">
    <location>
        <begin position="225"/>
        <end position="245"/>
    </location>
</feature>
<keyword evidence="4" id="KW-1185">Reference proteome</keyword>
<dbReference type="OrthoDB" id="5416097at2759"/>
<evidence type="ECO:0000313" key="3">
    <source>
        <dbReference type="EMBL" id="RPB21360.1"/>
    </source>
</evidence>
<sequence>MTSAQYPRLLPPSAQLPPVDVAFAPSTHTPLYPLAPDVRTALTLTLQSGKKRITKELLALCEYNMNSELSHDLRMKTPVELELLAMEANLGLKKCLVCSFLLLKSLTDSPSRTGCTKRIPSRPDPLVTSDARKRKRGVITTPTNRSAKSTKSALLRDNGRCFLTNRGAPMVEVAHIFPVSLTPNPAPFLQFMTLLRAFAGVEATDKVSQYLGLELAREPIAQERQAGTSEVLSTSNSSPLQSLTGSYSSPSVVPAARLLINRLENIITLSTEAHRLFVDGIIILEPIGDPLAIFDTPITSTSTTNPQLTSYDIIFSYLPSHPTSSEWDLTSFSTPTSLSTLQLTDESDSTLVECRLIRHPLPLEGESRVAMEGRMKYLVSGTRFTLSTSDPIRWPLPHPDLLRLHAGLSRVVRCVGAGGGREVDEWETDDELDDEEVVGSELDYTASLQEYVGGGEFLTQSAKCHTDERVCNRHGVITPGEPGFRRDMPSVEKVLSYLSGLSSPPMSSPTVSSPLAKKTMNRSPATNSRVHSETNRRKSKTHGTSIRTRTQRSYQENTKRTGNATMGLDHEA</sequence>
<organism evidence="3 4">
    <name type="scientific">Terfezia boudieri ATCC MYA-4762</name>
    <dbReference type="NCBI Taxonomy" id="1051890"/>
    <lineage>
        <taxon>Eukaryota</taxon>
        <taxon>Fungi</taxon>
        <taxon>Dikarya</taxon>
        <taxon>Ascomycota</taxon>
        <taxon>Pezizomycotina</taxon>
        <taxon>Pezizomycetes</taxon>
        <taxon>Pezizales</taxon>
        <taxon>Pezizaceae</taxon>
        <taxon>Terfezia</taxon>
    </lineage>
</organism>
<dbReference type="Proteomes" id="UP000267821">
    <property type="component" value="Unassembled WGS sequence"/>
</dbReference>
<dbReference type="InParanoid" id="A0A3N4LEP6"/>
<feature type="region of interest" description="Disordered" evidence="1">
    <location>
        <begin position="224"/>
        <end position="245"/>
    </location>
</feature>
<evidence type="ECO:0000259" key="2">
    <source>
        <dbReference type="Pfam" id="PF13391"/>
    </source>
</evidence>
<name>A0A3N4LEP6_9PEZI</name>
<dbReference type="Pfam" id="PF13391">
    <property type="entry name" value="HNH_2"/>
    <property type="match status" value="1"/>
</dbReference>
<protein>
    <recommendedName>
        <fullName evidence="2">HNH nuclease domain-containing protein</fullName>
    </recommendedName>
</protein>
<feature type="domain" description="HNH nuclease" evidence="2">
    <location>
        <begin position="161"/>
        <end position="284"/>
    </location>
</feature>
<evidence type="ECO:0000256" key="1">
    <source>
        <dbReference type="SAM" id="MobiDB-lite"/>
    </source>
</evidence>
<feature type="compositionally biased region" description="Polar residues" evidence="1">
    <location>
        <begin position="542"/>
        <end position="564"/>
    </location>
</feature>
<gene>
    <name evidence="3" type="ORF">L211DRAFT_889853</name>
</gene>
<proteinExistence type="predicted"/>
<reference evidence="3 4" key="1">
    <citation type="journal article" date="2018" name="Nat. Ecol. Evol.">
        <title>Pezizomycetes genomes reveal the molecular basis of ectomycorrhizal truffle lifestyle.</title>
        <authorList>
            <person name="Murat C."/>
            <person name="Payen T."/>
            <person name="Noel B."/>
            <person name="Kuo A."/>
            <person name="Morin E."/>
            <person name="Chen J."/>
            <person name="Kohler A."/>
            <person name="Krizsan K."/>
            <person name="Balestrini R."/>
            <person name="Da Silva C."/>
            <person name="Montanini B."/>
            <person name="Hainaut M."/>
            <person name="Levati E."/>
            <person name="Barry K.W."/>
            <person name="Belfiori B."/>
            <person name="Cichocki N."/>
            <person name="Clum A."/>
            <person name="Dockter R.B."/>
            <person name="Fauchery L."/>
            <person name="Guy J."/>
            <person name="Iotti M."/>
            <person name="Le Tacon F."/>
            <person name="Lindquist E.A."/>
            <person name="Lipzen A."/>
            <person name="Malagnac F."/>
            <person name="Mello A."/>
            <person name="Molinier V."/>
            <person name="Miyauchi S."/>
            <person name="Poulain J."/>
            <person name="Riccioni C."/>
            <person name="Rubini A."/>
            <person name="Sitrit Y."/>
            <person name="Splivallo R."/>
            <person name="Traeger S."/>
            <person name="Wang M."/>
            <person name="Zifcakova L."/>
            <person name="Wipf D."/>
            <person name="Zambonelli A."/>
            <person name="Paolocci F."/>
            <person name="Nowrousian M."/>
            <person name="Ottonello S."/>
            <person name="Baldrian P."/>
            <person name="Spatafora J.W."/>
            <person name="Henrissat B."/>
            <person name="Nagy L.G."/>
            <person name="Aury J.M."/>
            <person name="Wincker P."/>
            <person name="Grigoriev I.V."/>
            <person name="Bonfante P."/>
            <person name="Martin F.M."/>
        </authorList>
    </citation>
    <scope>NUCLEOTIDE SEQUENCE [LARGE SCALE GENOMIC DNA]</scope>
    <source>
        <strain evidence="3 4">ATCC MYA-4762</strain>
    </source>
</reference>
<dbReference type="EMBL" id="ML121560">
    <property type="protein sequence ID" value="RPB21360.1"/>
    <property type="molecule type" value="Genomic_DNA"/>
</dbReference>
<dbReference type="AlphaFoldDB" id="A0A3N4LEP6"/>
<feature type="region of interest" description="Disordered" evidence="1">
    <location>
        <begin position="500"/>
        <end position="572"/>
    </location>
</feature>
<accession>A0A3N4LEP6</accession>